<dbReference type="GO" id="GO:0008168">
    <property type="term" value="F:methyltransferase activity"/>
    <property type="evidence" value="ECO:0007669"/>
    <property type="project" value="UniProtKB-ARBA"/>
</dbReference>
<evidence type="ECO:0000256" key="1">
    <source>
        <dbReference type="SAM" id="MobiDB-lite"/>
    </source>
</evidence>
<dbReference type="InterPro" id="IPR029063">
    <property type="entry name" value="SAM-dependent_MTases_sf"/>
</dbReference>
<keyword evidence="4" id="KW-1185">Reference proteome</keyword>
<dbReference type="Proteomes" id="UP000230407">
    <property type="component" value="Unassembled WGS sequence"/>
</dbReference>
<evidence type="ECO:0000259" key="2">
    <source>
        <dbReference type="Pfam" id="PF13649"/>
    </source>
</evidence>
<dbReference type="SUPFAM" id="SSF53335">
    <property type="entry name" value="S-adenosyl-L-methionine-dependent methyltransferases"/>
    <property type="match status" value="1"/>
</dbReference>
<accession>A0A2M8LVX3</accession>
<feature type="compositionally biased region" description="Basic residues" evidence="1">
    <location>
        <begin position="199"/>
        <end position="210"/>
    </location>
</feature>
<evidence type="ECO:0000313" key="3">
    <source>
        <dbReference type="EMBL" id="PJE96117.1"/>
    </source>
</evidence>
<protein>
    <recommendedName>
        <fullName evidence="2">Methyltransferase domain-containing protein</fullName>
    </recommendedName>
</protein>
<gene>
    <name evidence="3" type="ORF">CUT44_20235</name>
</gene>
<dbReference type="EMBL" id="PGGW01000060">
    <property type="protein sequence ID" value="PJE96117.1"/>
    <property type="molecule type" value="Genomic_DNA"/>
</dbReference>
<comment type="caution">
    <text evidence="3">The sequence shown here is derived from an EMBL/GenBank/DDBJ whole genome shotgun (WGS) entry which is preliminary data.</text>
</comment>
<organism evidence="3 4">
    <name type="scientific">Streptomyces carminius</name>
    <dbReference type="NCBI Taxonomy" id="2665496"/>
    <lineage>
        <taxon>Bacteria</taxon>
        <taxon>Bacillati</taxon>
        <taxon>Actinomycetota</taxon>
        <taxon>Actinomycetes</taxon>
        <taxon>Kitasatosporales</taxon>
        <taxon>Streptomycetaceae</taxon>
        <taxon>Streptomyces</taxon>
    </lineage>
</organism>
<dbReference type="Pfam" id="PF13649">
    <property type="entry name" value="Methyltransf_25"/>
    <property type="match status" value="1"/>
</dbReference>
<proteinExistence type="predicted"/>
<dbReference type="InterPro" id="IPR041698">
    <property type="entry name" value="Methyltransf_25"/>
</dbReference>
<dbReference type="Gene3D" id="3.40.50.150">
    <property type="entry name" value="Vaccinia Virus protein VP39"/>
    <property type="match status" value="1"/>
</dbReference>
<reference evidence="3 4" key="1">
    <citation type="submission" date="2017-11" db="EMBL/GenBank/DDBJ databases">
        <title>Streptomyces carmine sp. nov., a novel actinomycete isolated from Sophora alopecuroides in Xinjiang, China.</title>
        <authorList>
            <person name="Wang Y."/>
            <person name="Luo X."/>
            <person name="Wan C."/>
            <person name="Zhang L."/>
        </authorList>
    </citation>
    <scope>NUCLEOTIDE SEQUENCE [LARGE SCALE GENOMIC DNA]</scope>
    <source>
        <strain evidence="3 4">TRM SA0054</strain>
    </source>
</reference>
<dbReference type="AlphaFoldDB" id="A0A2M8LVX3"/>
<feature type="region of interest" description="Disordered" evidence="1">
    <location>
        <begin position="181"/>
        <end position="210"/>
    </location>
</feature>
<feature type="domain" description="Methyltransferase" evidence="2">
    <location>
        <begin position="51"/>
        <end position="150"/>
    </location>
</feature>
<evidence type="ECO:0000313" key="4">
    <source>
        <dbReference type="Proteomes" id="UP000230407"/>
    </source>
</evidence>
<name>A0A2M8LVX3_9ACTN</name>
<sequence>MSETDTGAHTDRRYWRTLWDRQQESCPPGREERFRTMLDSAEALVGPGPGVLDPACGTGGVSDRLLRRFPMATSPRIGLGPALPAIARGYFAADSRVQFVRAGLRDPRWRDELPHRAYDAVLTSTAPHWLRTDGLRTLYGQLAAALRAAGFAEARTVWAPPSTRRCSPCGDGRVTAVGVVRAGPHHPHGSTAALSAGPRPRRGPPRRRRR</sequence>